<keyword evidence="4" id="KW-1185">Reference proteome</keyword>
<comment type="caution">
    <text evidence="3">The sequence shown here is derived from an EMBL/GenBank/DDBJ whole genome shotgun (WGS) entry which is preliminary data.</text>
</comment>
<reference evidence="3 4" key="1">
    <citation type="submission" date="2021-06" db="EMBL/GenBank/DDBJ databases">
        <authorList>
            <person name="Pan X."/>
        </authorList>
    </citation>
    <scope>NUCLEOTIDE SEQUENCE [LARGE SCALE GENOMIC DNA]</scope>
    <source>
        <strain evidence="3 4">4503</strain>
    </source>
</reference>
<dbReference type="PROSITE" id="PS51257">
    <property type="entry name" value="PROKAR_LIPOPROTEIN"/>
    <property type="match status" value="1"/>
</dbReference>
<dbReference type="InterPro" id="IPR000772">
    <property type="entry name" value="Ricin_B_lectin"/>
</dbReference>
<sequence>MQGKYVMPAGKSGSAGTALVLAACDGSTAHQWEPTSDRTLLNQASGLCADVTGSSTAAGTAVVTAACNTATTGQSIRPPIACTRWPGGPPAGGHPRLARRRRAAADPLREDGRRYGTP</sequence>
<accession>A0ABS6CFR1</accession>
<dbReference type="Proteomes" id="UP000720508">
    <property type="component" value="Unassembled WGS sequence"/>
</dbReference>
<feature type="region of interest" description="Disordered" evidence="1">
    <location>
        <begin position="77"/>
        <end position="118"/>
    </location>
</feature>
<gene>
    <name evidence="3" type="ORF">KN815_17145</name>
</gene>
<dbReference type="EMBL" id="JAHLEM010000173">
    <property type="protein sequence ID" value="MBU3865736.1"/>
    <property type="molecule type" value="Genomic_DNA"/>
</dbReference>
<evidence type="ECO:0000313" key="4">
    <source>
        <dbReference type="Proteomes" id="UP000720508"/>
    </source>
</evidence>
<name>A0ABS6CFR1_9ACTN</name>
<evidence type="ECO:0000259" key="2">
    <source>
        <dbReference type="Pfam" id="PF14200"/>
    </source>
</evidence>
<proteinExistence type="predicted"/>
<feature type="domain" description="Ricin B lectin" evidence="2">
    <location>
        <begin position="3"/>
        <end position="63"/>
    </location>
</feature>
<dbReference type="Pfam" id="PF14200">
    <property type="entry name" value="RicinB_lectin_2"/>
    <property type="match status" value="1"/>
</dbReference>
<evidence type="ECO:0000313" key="3">
    <source>
        <dbReference type="EMBL" id="MBU3865736.1"/>
    </source>
</evidence>
<evidence type="ECO:0000256" key="1">
    <source>
        <dbReference type="SAM" id="MobiDB-lite"/>
    </source>
</evidence>
<feature type="compositionally biased region" description="Basic and acidic residues" evidence="1">
    <location>
        <begin position="103"/>
        <end position="118"/>
    </location>
</feature>
<protein>
    <submittedName>
        <fullName evidence="3">Ricin-type beta-trefoil lectin domain protein</fullName>
    </submittedName>
</protein>
<dbReference type="PROSITE" id="PS50231">
    <property type="entry name" value="RICIN_B_LECTIN"/>
    <property type="match status" value="1"/>
</dbReference>
<organism evidence="3 4">
    <name type="scientific">Streptomyces niphimycinicus</name>
    <dbReference type="NCBI Taxonomy" id="2842201"/>
    <lineage>
        <taxon>Bacteria</taxon>
        <taxon>Bacillati</taxon>
        <taxon>Actinomycetota</taxon>
        <taxon>Actinomycetes</taxon>
        <taxon>Kitasatosporales</taxon>
        <taxon>Streptomycetaceae</taxon>
        <taxon>Streptomyces</taxon>
    </lineage>
</organism>